<evidence type="ECO:0000313" key="1">
    <source>
        <dbReference type="EMBL" id="JAP34203.1"/>
    </source>
</evidence>
<dbReference type="EMBL" id="GEDG01004219">
    <property type="protein sequence ID" value="JAP34203.1"/>
    <property type="molecule type" value="Transcribed_RNA"/>
</dbReference>
<accession>A0A0V0IQI4</accession>
<name>A0A0V0IQI4_SOLCH</name>
<sequence length="97" mass="11132">MPSSHKLSSFSIISRTSLTTTYALWPPITSTCFFPSLHNCMVGIFCLDFVTTCIWTHEKVEFTSLNVYQEIQTTTVPLTNQITTILLSERKKQQHFI</sequence>
<reference evidence="1" key="1">
    <citation type="submission" date="2015-12" db="EMBL/GenBank/DDBJ databases">
        <title>Gene expression during late stages of embryo sac development: a critical building block for successful pollen-pistil interactions.</title>
        <authorList>
            <person name="Liu Y."/>
            <person name="Joly V."/>
            <person name="Sabar M."/>
            <person name="Matton D.P."/>
        </authorList>
    </citation>
    <scope>NUCLEOTIDE SEQUENCE</scope>
</reference>
<organism evidence="1">
    <name type="scientific">Solanum chacoense</name>
    <name type="common">Chaco potato</name>
    <dbReference type="NCBI Taxonomy" id="4108"/>
    <lineage>
        <taxon>Eukaryota</taxon>
        <taxon>Viridiplantae</taxon>
        <taxon>Streptophyta</taxon>
        <taxon>Embryophyta</taxon>
        <taxon>Tracheophyta</taxon>
        <taxon>Spermatophyta</taxon>
        <taxon>Magnoliopsida</taxon>
        <taxon>eudicotyledons</taxon>
        <taxon>Gunneridae</taxon>
        <taxon>Pentapetalae</taxon>
        <taxon>asterids</taxon>
        <taxon>lamiids</taxon>
        <taxon>Solanales</taxon>
        <taxon>Solanaceae</taxon>
        <taxon>Solanoideae</taxon>
        <taxon>Solaneae</taxon>
        <taxon>Solanum</taxon>
    </lineage>
</organism>
<proteinExistence type="predicted"/>
<protein>
    <submittedName>
        <fullName evidence="1">Putative ovule protein</fullName>
    </submittedName>
</protein>
<dbReference type="AlphaFoldDB" id="A0A0V0IQI4"/>